<feature type="transmembrane region" description="Helical" evidence="1">
    <location>
        <begin position="56"/>
        <end position="79"/>
    </location>
</feature>
<protein>
    <submittedName>
        <fullName evidence="2">ABC transporter permease</fullName>
    </submittedName>
</protein>
<proteinExistence type="predicted"/>
<feature type="transmembrane region" description="Helical" evidence="1">
    <location>
        <begin position="299"/>
        <end position="320"/>
    </location>
</feature>
<feature type="transmembrane region" description="Helical" evidence="1">
    <location>
        <begin position="482"/>
        <end position="506"/>
    </location>
</feature>
<dbReference type="RefSeq" id="WP_267780366.1">
    <property type="nucleotide sequence ID" value="NZ_CP113089.1"/>
</dbReference>
<feature type="transmembrane region" description="Helical" evidence="1">
    <location>
        <begin position="21"/>
        <end position="44"/>
    </location>
</feature>
<keyword evidence="1" id="KW-0812">Transmembrane</keyword>
<feature type="transmembrane region" description="Helical" evidence="1">
    <location>
        <begin position="141"/>
        <end position="163"/>
    </location>
</feature>
<feature type="transmembrane region" description="Helical" evidence="1">
    <location>
        <begin position="327"/>
        <end position="344"/>
    </location>
</feature>
<evidence type="ECO:0000313" key="3">
    <source>
        <dbReference type="Proteomes" id="UP001164706"/>
    </source>
</evidence>
<sequence>MADHVLGLKLALLGSAFRPGIALARTLMVLLVVGGLVAGILRTLPLVELDDEGHRAALVLVPSILAFALMLAPLTSGLGSAMEPRRFAAYPIAPVRLARSLAVSSIIGPVGLVVLVLAVAVETAWSRGDGSDGAVGTAPLAAALAVIAVLLGGLYLVAVAALISVSPLTERVITVGARVIVAIAIAAAVTTVGVAERGEDDAWLTATATTVGATPLGMLWAAPGVSGAEAGWRIAAGLVIVILLAVGWVLVVRRMLETPQRHRESARRTGLGLFELAPATAGGVIAVRSILYWMQDPRYRAALVALPIAPVLMVIVLLVAGVPAEPLWLLPLPVVALFLGWFSHNDVAYDHTAVWIHVAADTRGAADRWGRAVPPLLIGVPLVLILAPLLAIASGVAGVEPALLGVSLGLLLSGIGVSSVSSALGAYPAARPGAGAFDQPPQTGATAGWAQALSFFATAAVMSPAIVLAVRGALGEPELLETAGLAGGLTGVGMLLLGILIGGAVFRRRGPELLALAQRV</sequence>
<name>A0A9E8MJH2_9MICO</name>
<accession>A0A9E8MJH2</accession>
<dbReference type="EMBL" id="CP113089">
    <property type="protein sequence ID" value="WAB80682.1"/>
    <property type="molecule type" value="Genomic_DNA"/>
</dbReference>
<evidence type="ECO:0000313" key="2">
    <source>
        <dbReference type="EMBL" id="WAB80682.1"/>
    </source>
</evidence>
<dbReference type="KEGG" id="mdb:OVN18_08885"/>
<dbReference type="Proteomes" id="UP001164706">
    <property type="component" value="Chromosome"/>
</dbReference>
<keyword evidence="3" id="KW-1185">Reference proteome</keyword>
<reference evidence="2" key="1">
    <citation type="submission" date="2022-11" db="EMBL/GenBank/DDBJ databases">
        <title>Description of Microcella daejonensis nov. sp, isolated from riverside soil.</title>
        <authorList>
            <person name="Molina K.M."/>
            <person name="Kim S.B."/>
        </authorList>
    </citation>
    <scope>NUCLEOTIDE SEQUENCE</scope>
    <source>
        <strain evidence="2">MMS21-STM12</strain>
    </source>
</reference>
<gene>
    <name evidence="2" type="ORF">OVN18_08885</name>
</gene>
<feature type="transmembrane region" description="Helical" evidence="1">
    <location>
        <begin position="447"/>
        <end position="470"/>
    </location>
</feature>
<feature type="transmembrane region" description="Helical" evidence="1">
    <location>
        <begin position="230"/>
        <end position="252"/>
    </location>
</feature>
<feature type="transmembrane region" description="Helical" evidence="1">
    <location>
        <begin position="175"/>
        <end position="195"/>
    </location>
</feature>
<keyword evidence="1" id="KW-0472">Membrane</keyword>
<keyword evidence="1" id="KW-1133">Transmembrane helix</keyword>
<feature type="transmembrane region" description="Helical" evidence="1">
    <location>
        <begin position="403"/>
        <end position="427"/>
    </location>
</feature>
<feature type="transmembrane region" description="Helical" evidence="1">
    <location>
        <begin position="100"/>
        <end position="121"/>
    </location>
</feature>
<organism evidence="2 3">
    <name type="scientific">Microcella daejeonensis</name>
    <dbReference type="NCBI Taxonomy" id="2994971"/>
    <lineage>
        <taxon>Bacteria</taxon>
        <taxon>Bacillati</taxon>
        <taxon>Actinomycetota</taxon>
        <taxon>Actinomycetes</taxon>
        <taxon>Micrococcales</taxon>
        <taxon>Microbacteriaceae</taxon>
        <taxon>Microcella</taxon>
    </lineage>
</organism>
<dbReference type="AlphaFoldDB" id="A0A9E8MJH2"/>
<feature type="transmembrane region" description="Helical" evidence="1">
    <location>
        <begin position="376"/>
        <end position="396"/>
    </location>
</feature>
<evidence type="ECO:0000256" key="1">
    <source>
        <dbReference type="SAM" id="Phobius"/>
    </source>
</evidence>